<proteinExistence type="predicted"/>
<dbReference type="EMBL" id="JABFTP020000103">
    <property type="protein sequence ID" value="KAL3277820.1"/>
    <property type="molecule type" value="Genomic_DNA"/>
</dbReference>
<evidence type="ECO:0000313" key="1">
    <source>
        <dbReference type="EMBL" id="KAL3277820.1"/>
    </source>
</evidence>
<protein>
    <submittedName>
        <fullName evidence="1">Uncharacterized protein</fullName>
    </submittedName>
</protein>
<gene>
    <name evidence="1" type="ORF">HHI36_013162</name>
</gene>
<dbReference type="AlphaFoldDB" id="A0ABD2NHE7"/>
<name>A0ABD2NHE7_9CUCU</name>
<reference evidence="1 2" key="1">
    <citation type="journal article" date="2021" name="BMC Biol.">
        <title>Horizontally acquired antibacterial genes associated with adaptive radiation of ladybird beetles.</title>
        <authorList>
            <person name="Li H.S."/>
            <person name="Tang X.F."/>
            <person name="Huang Y.H."/>
            <person name="Xu Z.Y."/>
            <person name="Chen M.L."/>
            <person name="Du X.Y."/>
            <person name="Qiu B.Y."/>
            <person name="Chen P.T."/>
            <person name="Zhang W."/>
            <person name="Slipinski A."/>
            <person name="Escalona H.E."/>
            <person name="Waterhouse R.M."/>
            <person name="Zwick A."/>
            <person name="Pang H."/>
        </authorList>
    </citation>
    <scope>NUCLEOTIDE SEQUENCE [LARGE SCALE GENOMIC DNA]</scope>
    <source>
        <strain evidence="1">SYSU2018</strain>
    </source>
</reference>
<accession>A0ABD2NHE7</accession>
<keyword evidence="2" id="KW-1185">Reference proteome</keyword>
<organism evidence="1 2">
    <name type="scientific">Cryptolaemus montrouzieri</name>
    <dbReference type="NCBI Taxonomy" id="559131"/>
    <lineage>
        <taxon>Eukaryota</taxon>
        <taxon>Metazoa</taxon>
        <taxon>Ecdysozoa</taxon>
        <taxon>Arthropoda</taxon>
        <taxon>Hexapoda</taxon>
        <taxon>Insecta</taxon>
        <taxon>Pterygota</taxon>
        <taxon>Neoptera</taxon>
        <taxon>Endopterygota</taxon>
        <taxon>Coleoptera</taxon>
        <taxon>Polyphaga</taxon>
        <taxon>Cucujiformia</taxon>
        <taxon>Coccinelloidea</taxon>
        <taxon>Coccinellidae</taxon>
        <taxon>Scymninae</taxon>
        <taxon>Scymnini</taxon>
        <taxon>Cryptolaemus</taxon>
    </lineage>
</organism>
<comment type="caution">
    <text evidence="1">The sequence shown here is derived from an EMBL/GenBank/DDBJ whole genome shotgun (WGS) entry which is preliminary data.</text>
</comment>
<sequence>MNRSDFIVKLSKQNKIGYVGDTIEVFGRDSLSSDKLSSVISKKFTESVRSSISSTTCVSETLMSSEREILDPHDEFEFNLDFLLKVVHKRTTCAKNNRKMIFRMPPRTFEMKSFL</sequence>
<evidence type="ECO:0000313" key="2">
    <source>
        <dbReference type="Proteomes" id="UP001516400"/>
    </source>
</evidence>
<dbReference type="Proteomes" id="UP001516400">
    <property type="component" value="Unassembled WGS sequence"/>
</dbReference>